<accession>A0ABX1H9R4</accession>
<evidence type="ECO:0000313" key="7">
    <source>
        <dbReference type="Proteomes" id="UP000772196"/>
    </source>
</evidence>
<evidence type="ECO:0000256" key="1">
    <source>
        <dbReference type="ARBA" id="ARBA00021292"/>
    </source>
</evidence>
<gene>
    <name evidence="6" type="ORF">HFV08_28605</name>
</gene>
<keyword evidence="2" id="KW-0328">Glycosyltransferase</keyword>
<evidence type="ECO:0000313" key="6">
    <source>
        <dbReference type="EMBL" id="NKI45131.1"/>
    </source>
</evidence>
<protein>
    <recommendedName>
        <fullName evidence="1">D-inositol 3-phosphate glycosyltransferase</fullName>
    </recommendedName>
</protein>
<dbReference type="PANTHER" id="PTHR12526">
    <property type="entry name" value="GLYCOSYLTRANSFERASE"/>
    <property type="match status" value="1"/>
</dbReference>
<organism evidence="6 7">
    <name type="scientific">Streptomyces physcomitrii</name>
    <dbReference type="NCBI Taxonomy" id="2724184"/>
    <lineage>
        <taxon>Bacteria</taxon>
        <taxon>Bacillati</taxon>
        <taxon>Actinomycetota</taxon>
        <taxon>Actinomycetes</taxon>
        <taxon>Kitasatosporales</taxon>
        <taxon>Streptomycetaceae</taxon>
        <taxon>Streptomyces</taxon>
    </lineage>
</organism>
<feature type="domain" description="Glycosyl transferase family 1" evidence="4">
    <location>
        <begin position="200"/>
        <end position="361"/>
    </location>
</feature>
<dbReference type="RefSeq" id="WP_168543353.1">
    <property type="nucleotide sequence ID" value="NZ_JAAWWP010000027.1"/>
</dbReference>
<evidence type="ECO:0000259" key="4">
    <source>
        <dbReference type="Pfam" id="PF00534"/>
    </source>
</evidence>
<sequence length="701" mass="76062">MKIVFLIHNAFGIGGTIRSTANLSGALAARHQVEVVSVHQVADTPRLPLDPRVRLTSLLDVREGAPDADPPPEPGNTMFPDAGVDFGTLRYTARHDRRIAAFLQRTDADVVIATRPILNGYLARHGRRRALRIGQEHLSLDAHGDRLQRDQNAAIRALDAFVTVSEADAAQYRAALPGAATEIRCVPNGVPAPGTEPASLDSQVVVAAGRLVHVKRYDRLIRAFGMLAEDHPEWTLRLYGRGPERARLREQIDRSGLYDRVSLRGAVAPIETEWAKGSVAAVCSDMESFGMTIVEAMHCGVPVVATDCPHGPSEIIGHGRDGLLVPLDGTEQEITAAYARALGSLMSDEPRRRRLGDAARARAAAYAPEACARAYEDLFAALRTARGGAGGPGLLGRVRAALRPPAARTGPRRAAAAPEDHPAPVPPLAFARATSEGGVQVRFEAPDLPPGEFDFVARLRRDPEHREIRTPLRPPGAFEPRQVGVTLKQGEHLLAEGRWDCYLAEHGTGRRVRLVSGLTEQARLLGRPPVLDAQGVSAWIPYTTEDGYLALRTWRRPAHAEVGRLRVGEDAARLTAHLLTLAEVPLDGARVRAASRAGAEYDFTVPVEPLGEDVFRCVLPYRAALARRAVAHDVWDLALETAADAGPIPLGRITGDGVDRKRTDVFPVRLHPHPVRGTTRVKPFFTVRNDLALSARDLDPE</sequence>
<evidence type="ECO:0000259" key="5">
    <source>
        <dbReference type="Pfam" id="PF13439"/>
    </source>
</evidence>
<dbReference type="Gene3D" id="3.40.50.2000">
    <property type="entry name" value="Glycogen Phosphorylase B"/>
    <property type="match status" value="2"/>
</dbReference>
<dbReference type="Proteomes" id="UP000772196">
    <property type="component" value="Unassembled WGS sequence"/>
</dbReference>
<evidence type="ECO:0000256" key="3">
    <source>
        <dbReference type="ARBA" id="ARBA00022679"/>
    </source>
</evidence>
<dbReference type="InterPro" id="IPR001296">
    <property type="entry name" value="Glyco_trans_1"/>
</dbReference>
<feature type="domain" description="Glycosyltransferase subfamily 4-like N-terminal" evidence="5">
    <location>
        <begin position="13"/>
        <end position="190"/>
    </location>
</feature>
<dbReference type="InterPro" id="IPR028098">
    <property type="entry name" value="Glyco_trans_4-like_N"/>
</dbReference>
<dbReference type="SUPFAM" id="SSF53756">
    <property type="entry name" value="UDP-Glycosyltransferase/glycogen phosphorylase"/>
    <property type="match status" value="1"/>
</dbReference>
<proteinExistence type="predicted"/>
<comment type="caution">
    <text evidence="6">The sequence shown here is derived from an EMBL/GenBank/DDBJ whole genome shotgun (WGS) entry which is preliminary data.</text>
</comment>
<evidence type="ECO:0000256" key="2">
    <source>
        <dbReference type="ARBA" id="ARBA00022676"/>
    </source>
</evidence>
<keyword evidence="7" id="KW-1185">Reference proteome</keyword>
<dbReference type="Pfam" id="PF13439">
    <property type="entry name" value="Glyco_transf_4"/>
    <property type="match status" value="1"/>
</dbReference>
<name>A0ABX1H9R4_9ACTN</name>
<reference evidence="6 7" key="1">
    <citation type="submission" date="2020-04" db="EMBL/GenBank/DDBJ databases">
        <title>Phylogenetic Diversity and Antibacterial Activity against Ralstonia solanacearum of Endophytic Actinomycete Isolated from Moss.</title>
        <authorList>
            <person name="Zhuang X."/>
        </authorList>
    </citation>
    <scope>NUCLEOTIDE SEQUENCE [LARGE SCALE GENOMIC DNA]</scope>
    <source>
        <strain evidence="6 7">LD120</strain>
    </source>
</reference>
<dbReference type="PANTHER" id="PTHR12526:SF627">
    <property type="entry name" value="D-RHAMNOSYLTRANSFERASE WBPZ"/>
    <property type="match status" value="1"/>
</dbReference>
<keyword evidence="3" id="KW-0808">Transferase</keyword>
<dbReference type="EMBL" id="JAAWWP010000027">
    <property type="protein sequence ID" value="NKI45131.1"/>
    <property type="molecule type" value="Genomic_DNA"/>
</dbReference>
<dbReference type="Pfam" id="PF00534">
    <property type="entry name" value="Glycos_transf_1"/>
    <property type="match status" value="1"/>
</dbReference>